<dbReference type="EMBL" id="FR905369">
    <property type="protein sequence ID" value="CDQ78766.1"/>
    <property type="molecule type" value="Genomic_DNA"/>
</dbReference>
<dbReference type="SUPFAM" id="SSF57667">
    <property type="entry name" value="beta-beta-alpha zinc fingers"/>
    <property type="match status" value="1"/>
</dbReference>
<dbReference type="Pfam" id="PF12874">
    <property type="entry name" value="zf-met"/>
    <property type="match status" value="1"/>
</dbReference>
<dbReference type="Gene3D" id="3.30.160.60">
    <property type="entry name" value="Classic Zinc Finger"/>
    <property type="match status" value="1"/>
</dbReference>
<dbReference type="STRING" id="8022.A0A060XH60"/>
<evidence type="ECO:0000313" key="3">
    <source>
        <dbReference type="Proteomes" id="UP000193380"/>
    </source>
</evidence>
<evidence type="ECO:0000259" key="1">
    <source>
        <dbReference type="Pfam" id="PF12874"/>
    </source>
</evidence>
<dbReference type="Proteomes" id="UP000193380">
    <property type="component" value="Unassembled WGS sequence"/>
</dbReference>
<dbReference type="InterPro" id="IPR036236">
    <property type="entry name" value="Znf_C2H2_sf"/>
</dbReference>
<dbReference type="InterPro" id="IPR013087">
    <property type="entry name" value="Znf_C2H2_type"/>
</dbReference>
<sequence length="97" mass="10619">MKSAGVVEGGLFTESYCNICNAQLISESQRTAHYEVSLHHAHMQHVCTLTHTQRARKRPEREEEGRGYECGVIKRGECGAGSCIRGRETVPAGGMDG</sequence>
<accession>A0A060XH60</accession>
<feature type="domain" description="C2H2-type" evidence="1">
    <location>
        <begin position="16"/>
        <end position="35"/>
    </location>
</feature>
<evidence type="ECO:0000313" key="2">
    <source>
        <dbReference type="EMBL" id="CDQ78766.1"/>
    </source>
</evidence>
<reference evidence="2" key="1">
    <citation type="journal article" date="2014" name="Nat. Commun.">
        <title>The rainbow trout genome provides novel insights into evolution after whole-genome duplication in vertebrates.</title>
        <authorList>
            <person name="Berthelot C."/>
            <person name="Brunet F."/>
            <person name="Chalopin D."/>
            <person name="Juanchich A."/>
            <person name="Bernard M."/>
            <person name="Noel B."/>
            <person name="Bento P."/>
            <person name="Da Silva C."/>
            <person name="Labadie K."/>
            <person name="Alberti A."/>
            <person name="Aury J.M."/>
            <person name="Louis A."/>
            <person name="Dehais P."/>
            <person name="Bardou P."/>
            <person name="Montfort J."/>
            <person name="Klopp C."/>
            <person name="Cabau C."/>
            <person name="Gaspin C."/>
            <person name="Thorgaard G.H."/>
            <person name="Boussaha M."/>
            <person name="Quillet E."/>
            <person name="Guyomard R."/>
            <person name="Galiana D."/>
            <person name="Bobe J."/>
            <person name="Volff J.N."/>
            <person name="Genet C."/>
            <person name="Wincker P."/>
            <person name="Jaillon O."/>
            <person name="Roest Crollius H."/>
            <person name="Guiguen Y."/>
        </authorList>
    </citation>
    <scope>NUCLEOTIDE SEQUENCE [LARGE SCALE GENOMIC DNA]</scope>
</reference>
<organism evidence="2 3">
    <name type="scientific">Oncorhynchus mykiss</name>
    <name type="common">Rainbow trout</name>
    <name type="synonym">Salmo gairdneri</name>
    <dbReference type="NCBI Taxonomy" id="8022"/>
    <lineage>
        <taxon>Eukaryota</taxon>
        <taxon>Metazoa</taxon>
        <taxon>Chordata</taxon>
        <taxon>Craniata</taxon>
        <taxon>Vertebrata</taxon>
        <taxon>Euteleostomi</taxon>
        <taxon>Actinopterygii</taxon>
        <taxon>Neopterygii</taxon>
        <taxon>Teleostei</taxon>
        <taxon>Protacanthopterygii</taxon>
        <taxon>Salmoniformes</taxon>
        <taxon>Salmonidae</taxon>
        <taxon>Salmoninae</taxon>
        <taxon>Oncorhynchus</taxon>
    </lineage>
</organism>
<protein>
    <recommendedName>
        <fullName evidence="1">C2H2-type domain-containing protein</fullName>
    </recommendedName>
</protein>
<proteinExistence type="predicted"/>
<name>A0A060XH60_ONCMY</name>
<reference evidence="2" key="2">
    <citation type="submission" date="2014-03" db="EMBL/GenBank/DDBJ databases">
        <authorList>
            <person name="Genoscope - CEA"/>
        </authorList>
    </citation>
    <scope>NUCLEOTIDE SEQUENCE</scope>
</reference>
<dbReference type="AlphaFoldDB" id="A0A060XH60"/>
<gene>
    <name evidence="2" type="ORF">GSONMT00047081001</name>
</gene>
<dbReference type="PaxDb" id="8022-A0A060XH60"/>